<dbReference type="InterPro" id="IPR029044">
    <property type="entry name" value="Nucleotide-diphossugar_trans"/>
</dbReference>
<evidence type="ECO:0000313" key="4">
    <source>
        <dbReference type="EMBL" id="CAB3683704.1"/>
    </source>
</evidence>
<evidence type="ECO:0000256" key="2">
    <source>
        <dbReference type="SAM" id="Phobius"/>
    </source>
</evidence>
<dbReference type="PANTHER" id="PTHR43777">
    <property type="entry name" value="MOLYBDENUM COFACTOR CYTIDYLYLTRANSFERASE"/>
    <property type="match status" value="1"/>
</dbReference>
<keyword evidence="5" id="KW-1185">Reference proteome</keyword>
<keyword evidence="2" id="KW-0472">Membrane</keyword>
<dbReference type="InterPro" id="IPR025877">
    <property type="entry name" value="MobA-like_NTP_Trfase"/>
</dbReference>
<keyword evidence="4" id="KW-0808">Transferase</keyword>
<feature type="domain" description="MobA-like NTP transferase" evidence="3">
    <location>
        <begin position="18"/>
        <end position="188"/>
    </location>
</feature>
<feature type="transmembrane region" description="Helical" evidence="2">
    <location>
        <begin position="49"/>
        <end position="68"/>
    </location>
</feature>
<keyword evidence="1" id="KW-0460">Magnesium</keyword>
<dbReference type="AlphaFoldDB" id="A0A6S6ZMK6"/>
<dbReference type="CDD" id="cd04182">
    <property type="entry name" value="GT_2_like_f"/>
    <property type="match status" value="1"/>
</dbReference>
<proteinExistence type="predicted"/>
<accession>A0A6S6ZMK6</accession>
<keyword evidence="2" id="KW-0812">Transmembrane</keyword>
<name>A0A6S6ZMK6_9BURK</name>
<dbReference type="PANTHER" id="PTHR43777:SF1">
    <property type="entry name" value="MOLYBDENUM COFACTOR CYTIDYLYLTRANSFERASE"/>
    <property type="match status" value="1"/>
</dbReference>
<gene>
    <name evidence="4" type="primary">glmU_1</name>
    <name evidence="4" type="ORF">LMG26690_01740</name>
</gene>
<dbReference type="EMBL" id="CADIJM010000002">
    <property type="protein sequence ID" value="CAB3683704.1"/>
    <property type="molecule type" value="Genomic_DNA"/>
</dbReference>
<evidence type="ECO:0000259" key="3">
    <source>
        <dbReference type="Pfam" id="PF12804"/>
    </source>
</evidence>
<sequence length="222" mass="22425">MFDLETNPDSPACIRCVGILLAAGHGRRFASAAAGQDKLLAPLADGTPVVMTAASSLLAAAAGVVAVVRAGNDRVAALLAQAGCEVVTIGPYTDGTNGGMGDSLAAAARHVMRTASPDVQSCLVALGDMPWIRADTFLRVAEAAKEHPIVAPAWQGQRGHPVAFQRSIWPALAALAGDVGARSVLARHGVTELAVDDAGVCADVDTPDDLSTADCGGQSAPP</sequence>
<dbReference type="EC" id="2.7.7.23" evidence="4"/>
<keyword evidence="4" id="KW-0548">Nucleotidyltransferase</keyword>
<dbReference type="Proteomes" id="UP000494214">
    <property type="component" value="Unassembled WGS sequence"/>
</dbReference>
<organism evidence="4 5">
    <name type="scientific">Achromobacter animicus</name>
    <dbReference type="NCBI Taxonomy" id="1389935"/>
    <lineage>
        <taxon>Bacteria</taxon>
        <taxon>Pseudomonadati</taxon>
        <taxon>Pseudomonadota</taxon>
        <taxon>Betaproteobacteria</taxon>
        <taxon>Burkholderiales</taxon>
        <taxon>Alcaligenaceae</taxon>
        <taxon>Achromobacter</taxon>
    </lineage>
</organism>
<evidence type="ECO:0000256" key="1">
    <source>
        <dbReference type="ARBA" id="ARBA00022842"/>
    </source>
</evidence>
<protein>
    <submittedName>
        <fullName evidence="4">Bifunctional protein GlmU</fullName>
        <ecNumber evidence="4">2.7.7.23</ecNumber>
    </submittedName>
</protein>
<dbReference type="SUPFAM" id="SSF53448">
    <property type="entry name" value="Nucleotide-diphospho-sugar transferases"/>
    <property type="match status" value="1"/>
</dbReference>
<dbReference type="RefSeq" id="WP_175122686.1">
    <property type="nucleotide sequence ID" value="NZ_CADIJM010000002.1"/>
</dbReference>
<dbReference type="GO" id="GO:0003977">
    <property type="term" value="F:UDP-N-acetylglucosamine diphosphorylase activity"/>
    <property type="evidence" value="ECO:0007669"/>
    <property type="project" value="UniProtKB-EC"/>
</dbReference>
<keyword evidence="2" id="KW-1133">Transmembrane helix</keyword>
<evidence type="ECO:0000313" key="5">
    <source>
        <dbReference type="Proteomes" id="UP000494214"/>
    </source>
</evidence>
<reference evidence="4 5" key="1">
    <citation type="submission" date="2020-04" db="EMBL/GenBank/DDBJ databases">
        <authorList>
            <person name="De Canck E."/>
        </authorList>
    </citation>
    <scope>NUCLEOTIDE SEQUENCE [LARGE SCALE GENOMIC DNA]</scope>
    <source>
        <strain evidence="4 5">LMG 26690</strain>
    </source>
</reference>
<dbReference type="Pfam" id="PF12804">
    <property type="entry name" value="NTP_transf_3"/>
    <property type="match status" value="1"/>
</dbReference>
<dbReference type="Gene3D" id="3.90.550.10">
    <property type="entry name" value="Spore Coat Polysaccharide Biosynthesis Protein SpsA, Chain A"/>
    <property type="match status" value="1"/>
</dbReference>